<dbReference type="OrthoDB" id="7352220at2"/>
<dbReference type="EMBL" id="CP000302">
    <property type="protein sequence ID" value="ABE53996.1"/>
    <property type="molecule type" value="Genomic_DNA"/>
</dbReference>
<protein>
    <recommendedName>
        <fullName evidence="4">Polymer-forming cytoskeletal protein</fullName>
    </recommendedName>
</protein>
<dbReference type="PANTHER" id="PTHR35024">
    <property type="entry name" value="HYPOTHETICAL CYTOSOLIC PROTEIN"/>
    <property type="match status" value="1"/>
</dbReference>
<evidence type="ECO:0000313" key="2">
    <source>
        <dbReference type="EMBL" id="ABE53996.1"/>
    </source>
</evidence>
<sequence>MATNSGLIRFFSQKQSKRSDVTFIGVDAQLQGEIQLKGGALIAGRIQGRLSSTSHVKVELSGVIEGDVYCKELKVCGLVKGRVFCDKLIIVSSGVVDGELACQQMEIYHGGQFIGTRTSVSQEEIVQESAVVTDMGISQTLEEELLAMTQEAKEIKPTLSETSPNSLNLAS</sequence>
<evidence type="ECO:0000256" key="1">
    <source>
        <dbReference type="ARBA" id="ARBA00044755"/>
    </source>
</evidence>
<dbReference type="KEGG" id="sdn:Sden_0706"/>
<dbReference type="PANTHER" id="PTHR35024:SF4">
    <property type="entry name" value="POLYMER-FORMING CYTOSKELETAL PROTEIN"/>
    <property type="match status" value="1"/>
</dbReference>
<evidence type="ECO:0008006" key="4">
    <source>
        <dbReference type="Google" id="ProtNLM"/>
    </source>
</evidence>
<proteinExistence type="inferred from homology"/>
<name>Q12RD0_SHEDO</name>
<dbReference type="RefSeq" id="WP_011495161.1">
    <property type="nucleotide sequence ID" value="NC_007954.1"/>
</dbReference>
<evidence type="ECO:0000313" key="3">
    <source>
        <dbReference type="Proteomes" id="UP000001982"/>
    </source>
</evidence>
<reference evidence="2 3" key="1">
    <citation type="submission" date="2006-03" db="EMBL/GenBank/DDBJ databases">
        <title>Complete sequence of Shewanella denitrificans OS217.</title>
        <authorList>
            <consortium name="US DOE Joint Genome Institute"/>
            <person name="Copeland A."/>
            <person name="Lucas S."/>
            <person name="Lapidus A."/>
            <person name="Barry K."/>
            <person name="Detter J.C."/>
            <person name="Glavina del Rio T."/>
            <person name="Hammon N."/>
            <person name="Israni S."/>
            <person name="Dalin E."/>
            <person name="Tice H."/>
            <person name="Pitluck S."/>
            <person name="Brettin T."/>
            <person name="Bruce D."/>
            <person name="Han C."/>
            <person name="Tapia R."/>
            <person name="Gilna P."/>
            <person name="Kiss H."/>
            <person name="Schmutz J."/>
            <person name="Larimer F."/>
            <person name="Land M."/>
            <person name="Hauser L."/>
            <person name="Kyrpides N."/>
            <person name="Lykidis A."/>
            <person name="Richardson P."/>
        </authorList>
    </citation>
    <scope>NUCLEOTIDE SEQUENCE [LARGE SCALE GENOMIC DNA]</scope>
    <source>
        <strain evidence="3">OS217 / ATCC BAA-1090 / DSM 15013</strain>
    </source>
</reference>
<keyword evidence="3" id="KW-1185">Reference proteome</keyword>
<gene>
    <name evidence="2" type="ordered locus">Sden_0706</name>
</gene>
<dbReference type="AlphaFoldDB" id="Q12RD0"/>
<accession>Q12RD0</accession>
<dbReference type="HOGENOM" id="CLU_1561822_0_0_6"/>
<comment type="similarity">
    <text evidence="1">Belongs to the bactofilin family.</text>
</comment>
<dbReference type="Pfam" id="PF04519">
    <property type="entry name" value="Bactofilin"/>
    <property type="match status" value="1"/>
</dbReference>
<dbReference type="eggNOG" id="COG1664">
    <property type="taxonomic scope" value="Bacteria"/>
</dbReference>
<organism evidence="2 3">
    <name type="scientific">Shewanella denitrificans (strain OS217 / ATCC BAA-1090 / DSM 15013)</name>
    <dbReference type="NCBI Taxonomy" id="318161"/>
    <lineage>
        <taxon>Bacteria</taxon>
        <taxon>Pseudomonadati</taxon>
        <taxon>Pseudomonadota</taxon>
        <taxon>Gammaproteobacteria</taxon>
        <taxon>Alteromonadales</taxon>
        <taxon>Shewanellaceae</taxon>
        <taxon>Shewanella</taxon>
    </lineage>
</organism>
<dbReference type="Proteomes" id="UP000001982">
    <property type="component" value="Chromosome"/>
</dbReference>
<dbReference type="STRING" id="318161.Sden_0706"/>
<dbReference type="InterPro" id="IPR007607">
    <property type="entry name" value="BacA/B"/>
</dbReference>